<keyword evidence="6" id="KW-1185">Reference proteome</keyword>
<dbReference type="SUPFAM" id="SSF54631">
    <property type="entry name" value="CBS-domain pair"/>
    <property type="match status" value="1"/>
</dbReference>
<organism evidence="5 6">
    <name type="scientific">Streptomyces paromomycinus</name>
    <name type="common">Streptomyces rimosus subsp. paromomycinus</name>
    <dbReference type="NCBI Taxonomy" id="92743"/>
    <lineage>
        <taxon>Bacteria</taxon>
        <taxon>Bacillati</taxon>
        <taxon>Actinomycetota</taxon>
        <taxon>Actinomycetes</taxon>
        <taxon>Kitasatosporales</taxon>
        <taxon>Streptomycetaceae</taxon>
        <taxon>Streptomyces</taxon>
    </lineage>
</organism>
<dbReference type="RefSeq" id="WP_125057477.1">
    <property type="nucleotide sequence ID" value="NZ_BHZD01000001.1"/>
</dbReference>
<dbReference type="PIRSF" id="PIRSF036990">
    <property type="entry name" value="UCP036990_CBS_BON"/>
    <property type="match status" value="1"/>
</dbReference>
<dbReference type="AlphaFoldDB" id="A0A401WDJ3"/>
<dbReference type="Proteomes" id="UP000286746">
    <property type="component" value="Unassembled WGS sequence"/>
</dbReference>
<evidence type="ECO:0000313" key="5">
    <source>
        <dbReference type="EMBL" id="GCD47339.1"/>
    </source>
</evidence>
<dbReference type="InterPro" id="IPR046342">
    <property type="entry name" value="CBS_dom_sf"/>
</dbReference>
<evidence type="ECO:0000313" key="6">
    <source>
        <dbReference type="Proteomes" id="UP000286746"/>
    </source>
</evidence>
<dbReference type="Gene3D" id="3.30.1340.30">
    <property type="match status" value="1"/>
</dbReference>
<feature type="domain" description="BON" evidence="3">
    <location>
        <begin position="150"/>
        <end position="218"/>
    </location>
</feature>
<dbReference type="SMART" id="SM00116">
    <property type="entry name" value="CBS"/>
    <property type="match status" value="2"/>
</dbReference>
<dbReference type="Pfam" id="PF00571">
    <property type="entry name" value="CBS"/>
    <property type="match status" value="2"/>
</dbReference>
<sequence>MDHRQVGRLMNTEVVRARRTTSFREVVNLLSRHRKTGLPVVDADGKVVGVISETDLMYRQAAQDILQNRWYNRRRLTGRARADRARKRGLRAGELMTSPPVTIGPHQTVAEAARLMVTGKLDRLPVVDAEGRLCGLVTRSDLLKVFLRPDEEIREELITEVLVRTLGLKPGALGVTVRAGVVTLSGRLGRSSEVSMALRLAGRIDGVVAVVDQLGYEHDDAAEQHGEQIVRDRAQEWLRAPEEGAR</sequence>
<dbReference type="EMBL" id="BHZD01000001">
    <property type="protein sequence ID" value="GCD47339.1"/>
    <property type="molecule type" value="Genomic_DNA"/>
</dbReference>
<evidence type="ECO:0000259" key="4">
    <source>
        <dbReference type="PROSITE" id="PS51371"/>
    </source>
</evidence>
<protein>
    <recommendedName>
        <fullName evidence="7">CBS domain-containing protein</fullName>
    </recommendedName>
</protein>
<evidence type="ECO:0000259" key="3">
    <source>
        <dbReference type="PROSITE" id="PS50914"/>
    </source>
</evidence>
<dbReference type="Pfam" id="PF04972">
    <property type="entry name" value="BON"/>
    <property type="match status" value="1"/>
</dbReference>
<gene>
    <name evidence="5" type="ORF">GKJPGBOP_07105</name>
</gene>
<dbReference type="PANTHER" id="PTHR43080">
    <property type="entry name" value="CBS DOMAIN-CONTAINING PROTEIN CBSX3, MITOCHONDRIAL"/>
    <property type="match status" value="1"/>
</dbReference>
<dbReference type="PROSITE" id="PS50914">
    <property type="entry name" value="BON"/>
    <property type="match status" value="1"/>
</dbReference>
<dbReference type="InterPro" id="IPR007055">
    <property type="entry name" value="BON_dom"/>
</dbReference>
<dbReference type="InterPro" id="IPR000644">
    <property type="entry name" value="CBS_dom"/>
</dbReference>
<reference evidence="5 6" key="1">
    <citation type="submission" date="2018-11" db="EMBL/GenBank/DDBJ databases">
        <title>Whole genome sequence of Streptomyces paromomycinus NBRC 15454(T).</title>
        <authorList>
            <person name="Komaki H."/>
            <person name="Tamura T."/>
        </authorList>
    </citation>
    <scope>NUCLEOTIDE SEQUENCE [LARGE SCALE GENOMIC DNA]</scope>
    <source>
        <strain evidence="5 6">NBRC 15454</strain>
    </source>
</reference>
<dbReference type="PROSITE" id="PS51371">
    <property type="entry name" value="CBS"/>
    <property type="match status" value="2"/>
</dbReference>
<evidence type="ECO:0000256" key="2">
    <source>
        <dbReference type="PROSITE-ProRule" id="PRU00703"/>
    </source>
</evidence>
<dbReference type="InterPro" id="IPR051257">
    <property type="entry name" value="Diverse_CBS-Domain"/>
</dbReference>
<name>A0A401WDJ3_STREY</name>
<evidence type="ECO:0000256" key="1">
    <source>
        <dbReference type="ARBA" id="ARBA00023122"/>
    </source>
</evidence>
<comment type="caution">
    <text evidence="5">The sequence shown here is derived from an EMBL/GenBank/DDBJ whole genome shotgun (WGS) entry which is preliminary data.</text>
</comment>
<dbReference type="PANTHER" id="PTHR43080:SF29">
    <property type="entry name" value="OS02G0818000 PROTEIN"/>
    <property type="match status" value="1"/>
</dbReference>
<dbReference type="CDD" id="cd04586">
    <property type="entry name" value="CBS_pair_BON_assoc"/>
    <property type="match status" value="1"/>
</dbReference>
<dbReference type="Gene3D" id="3.10.580.10">
    <property type="entry name" value="CBS-domain"/>
    <property type="match status" value="1"/>
</dbReference>
<evidence type="ECO:0008006" key="7">
    <source>
        <dbReference type="Google" id="ProtNLM"/>
    </source>
</evidence>
<feature type="domain" description="CBS" evidence="4">
    <location>
        <begin position="10"/>
        <end position="66"/>
    </location>
</feature>
<feature type="domain" description="CBS" evidence="4">
    <location>
        <begin position="96"/>
        <end position="152"/>
    </location>
</feature>
<keyword evidence="1 2" id="KW-0129">CBS domain</keyword>
<proteinExistence type="predicted"/>
<accession>A0A401WDJ3</accession>
<dbReference type="InterPro" id="IPR017080">
    <property type="entry name" value="UCP036990_CBS_BON"/>
</dbReference>